<dbReference type="CDD" id="cd05233">
    <property type="entry name" value="SDR_c"/>
    <property type="match status" value="1"/>
</dbReference>
<dbReference type="SUPFAM" id="SSF51735">
    <property type="entry name" value="NAD(P)-binding Rossmann-fold domains"/>
    <property type="match status" value="1"/>
</dbReference>
<dbReference type="InterPro" id="IPR036291">
    <property type="entry name" value="NAD(P)-bd_dom_sf"/>
</dbReference>
<comment type="similarity">
    <text evidence="1">Belongs to the short-chain dehydrogenases/reductases (SDR) family.</text>
</comment>
<evidence type="ECO:0000256" key="1">
    <source>
        <dbReference type="ARBA" id="ARBA00006484"/>
    </source>
</evidence>
<dbReference type="GO" id="GO:0016616">
    <property type="term" value="F:oxidoreductase activity, acting on the CH-OH group of donors, NAD or NADP as acceptor"/>
    <property type="evidence" value="ECO:0007669"/>
    <property type="project" value="TreeGrafter"/>
</dbReference>
<keyword evidence="2" id="KW-0560">Oxidoreductase</keyword>
<dbReference type="Gene3D" id="3.40.50.720">
    <property type="entry name" value="NAD(P)-binding Rossmann-like Domain"/>
    <property type="match status" value="1"/>
</dbReference>
<reference evidence="3 4" key="1">
    <citation type="submission" date="2014-06" db="EMBL/GenBank/DDBJ databases">
        <title>Evolutionary Origins and Diversification of the Mycorrhizal Mutualists.</title>
        <authorList>
            <consortium name="DOE Joint Genome Institute"/>
            <consortium name="Mycorrhizal Genomics Consortium"/>
            <person name="Kohler A."/>
            <person name="Kuo A."/>
            <person name="Nagy L.G."/>
            <person name="Floudas D."/>
            <person name="Copeland A."/>
            <person name="Barry K.W."/>
            <person name="Cichocki N."/>
            <person name="Veneault-Fourrey C."/>
            <person name="LaButti K."/>
            <person name="Lindquist E.A."/>
            <person name="Lipzen A."/>
            <person name="Lundell T."/>
            <person name="Morin E."/>
            <person name="Murat C."/>
            <person name="Riley R."/>
            <person name="Ohm R."/>
            <person name="Sun H."/>
            <person name="Tunlid A."/>
            <person name="Henrissat B."/>
            <person name="Grigoriev I.V."/>
            <person name="Hibbett D.S."/>
            <person name="Martin F."/>
        </authorList>
    </citation>
    <scope>NUCLEOTIDE SEQUENCE [LARGE SCALE GENOMIC DNA]</scope>
    <source>
        <strain evidence="3 4">SS14</strain>
    </source>
</reference>
<dbReference type="HOGENOM" id="CLU_010194_8_0_1"/>
<evidence type="ECO:0000313" key="3">
    <source>
        <dbReference type="EMBL" id="KIJ46658.1"/>
    </source>
</evidence>
<organism evidence="3 4">
    <name type="scientific">Sphaerobolus stellatus (strain SS14)</name>
    <dbReference type="NCBI Taxonomy" id="990650"/>
    <lineage>
        <taxon>Eukaryota</taxon>
        <taxon>Fungi</taxon>
        <taxon>Dikarya</taxon>
        <taxon>Basidiomycota</taxon>
        <taxon>Agaricomycotina</taxon>
        <taxon>Agaricomycetes</taxon>
        <taxon>Phallomycetidae</taxon>
        <taxon>Geastrales</taxon>
        <taxon>Sphaerobolaceae</taxon>
        <taxon>Sphaerobolus</taxon>
    </lineage>
</organism>
<dbReference type="InterPro" id="IPR002347">
    <property type="entry name" value="SDR_fam"/>
</dbReference>
<protein>
    <submittedName>
        <fullName evidence="3">Unplaced genomic scaffold SPHSTscaffold_31, whole genome shotgun sequence</fullName>
    </submittedName>
</protein>
<dbReference type="PANTHER" id="PTHR42760:SF37">
    <property type="entry name" value="CLAVALDEHYDE DEHYDROGENASE"/>
    <property type="match status" value="1"/>
</dbReference>
<proteinExistence type="inferred from homology"/>
<dbReference type="PANTHER" id="PTHR42760">
    <property type="entry name" value="SHORT-CHAIN DEHYDROGENASES/REDUCTASES FAMILY MEMBER"/>
    <property type="match status" value="1"/>
</dbReference>
<dbReference type="OrthoDB" id="1933717at2759"/>
<keyword evidence="4" id="KW-1185">Reference proteome</keyword>
<name>A0A0C9W4U0_SPHS4</name>
<dbReference type="PRINTS" id="PR00081">
    <property type="entry name" value="GDHRDH"/>
</dbReference>
<dbReference type="Pfam" id="PF00106">
    <property type="entry name" value="adh_short"/>
    <property type="match status" value="1"/>
</dbReference>
<accession>A0A0C9W4U0</accession>
<dbReference type="AlphaFoldDB" id="A0A0C9W4U0"/>
<evidence type="ECO:0000256" key="2">
    <source>
        <dbReference type="ARBA" id="ARBA00023002"/>
    </source>
</evidence>
<gene>
    <name evidence="3" type="ORF">M422DRAFT_226623</name>
</gene>
<evidence type="ECO:0000313" key="4">
    <source>
        <dbReference type="Proteomes" id="UP000054279"/>
    </source>
</evidence>
<dbReference type="EMBL" id="KN837106">
    <property type="protein sequence ID" value="KIJ46658.1"/>
    <property type="molecule type" value="Genomic_DNA"/>
</dbReference>
<sequence>MLFLLDEDTSVNGDLSTLSVPKKELYKFPAPDGHSQRTWQFTPTIHNDVYAAINPDTMDLSGKIIFISGASRGIGRATAAAFAQTGAAGIIISSRSLEGLIETERAMVHAHEHNKSNGGCPPIVFKLLMDVRDEASIQTAAQNLRERFDRIDVLINVAGDLDAPVPLTESNSEEWWSTWHTNVLGTYTVIRTLLPFMTGTDQGQSQLLKSGSRRTIINLTSCIIHMQTPLSTAYSLSKLALFRMSELLNLEFQQKKYDIVVLAVHPGNIVTELTSNVPRERLPDSTELAAASLVWLSKEYRDWLGGRYVSCSWDLPELEAMKEEIVAKDQLRIRINV</sequence>
<dbReference type="Proteomes" id="UP000054279">
    <property type="component" value="Unassembled WGS sequence"/>
</dbReference>